<evidence type="ECO:0000256" key="3">
    <source>
        <dbReference type="ARBA" id="ARBA00048782"/>
    </source>
</evidence>
<dbReference type="GO" id="GO:0008113">
    <property type="term" value="F:peptide-methionine (S)-S-oxide reductase activity"/>
    <property type="evidence" value="ECO:0007669"/>
    <property type="project" value="UniProtKB-UniRule"/>
</dbReference>
<keyword evidence="7" id="KW-1185">Reference proteome</keyword>
<organism evidence="6 7">
    <name type="scientific">Mycoplasmopsis citelli</name>
    <dbReference type="NCBI Taxonomy" id="171281"/>
    <lineage>
        <taxon>Bacteria</taxon>
        <taxon>Bacillati</taxon>
        <taxon>Mycoplasmatota</taxon>
        <taxon>Mycoplasmoidales</taxon>
        <taxon>Metamycoplasmataceae</taxon>
        <taxon>Mycoplasmopsis</taxon>
    </lineage>
</organism>
<dbReference type="RefSeq" id="WP_129725051.1">
    <property type="nucleotide sequence ID" value="NZ_LR215036.1"/>
</dbReference>
<dbReference type="SUPFAM" id="SSF55068">
    <property type="entry name" value="Peptide methionine sulfoxide reductase"/>
    <property type="match status" value="1"/>
</dbReference>
<feature type="domain" description="Peptide methionine sulphoxide reductase MsrA" evidence="5">
    <location>
        <begin position="5"/>
        <end position="153"/>
    </location>
</feature>
<dbReference type="Pfam" id="PF01625">
    <property type="entry name" value="PMSR"/>
    <property type="match status" value="1"/>
</dbReference>
<keyword evidence="1 4" id="KW-0560">Oxidoreductase</keyword>
<dbReference type="InterPro" id="IPR050162">
    <property type="entry name" value="MsrA_MetSO_reductase"/>
</dbReference>
<evidence type="ECO:0000256" key="4">
    <source>
        <dbReference type="HAMAP-Rule" id="MF_01401"/>
    </source>
</evidence>
<dbReference type="OrthoDB" id="4174719at2"/>
<evidence type="ECO:0000313" key="7">
    <source>
        <dbReference type="Proteomes" id="UP000290985"/>
    </source>
</evidence>
<dbReference type="GO" id="GO:0034599">
    <property type="term" value="P:cellular response to oxidative stress"/>
    <property type="evidence" value="ECO:0007669"/>
    <property type="project" value="TreeGrafter"/>
</dbReference>
<dbReference type="NCBIfam" id="TIGR00401">
    <property type="entry name" value="msrA"/>
    <property type="match status" value="1"/>
</dbReference>
<dbReference type="GO" id="GO:0033744">
    <property type="term" value="F:L-methionine:thioredoxin-disulfide S-oxidoreductase activity"/>
    <property type="evidence" value="ECO:0007669"/>
    <property type="project" value="RHEA"/>
</dbReference>
<comment type="function">
    <text evidence="4">Has an important function as a repair enzyme for proteins that have been inactivated by oxidation. Catalyzes the reversible oxidation-reduction of methionine sulfoxide in proteins to methionine.</text>
</comment>
<comment type="catalytic activity">
    <reaction evidence="3 4">
        <text>[thioredoxin]-disulfide + L-methionine + H2O = L-methionine (S)-S-oxide + [thioredoxin]-dithiol</text>
        <dbReference type="Rhea" id="RHEA:19993"/>
        <dbReference type="Rhea" id="RHEA-COMP:10698"/>
        <dbReference type="Rhea" id="RHEA-COMP:10700"/>
        <dbReference type="ChEBI" id="CHEBI:15377"/>
        <dbReference type="ChEBI" id="CHEBI:29950"/>
        <dbReference type="ChEBI" id="CHEBI:50058"/>
        <dbReference type="ChEBI" id="CHEBI:57844"/>
        <dbReference type="ChEBI" id="CHEBI:58772"/>
        <dbReference type="EC" id="1.8.4.11"/>
    </reaction>
</comment>
<dbReference type="AlphaFoldDB" id="A0A449B0S1"/>
<dbReference type="EMBL" id="LR215036">
    <property type="protein sequence ID" value="VEU74197.1"/>
    <property type="molecule type" value="Genomic_DNA"/>
</dbReference>
<proteinExistence type="inferred from homology"/>
<sequence>MEKEVYLAGGCFWGVQAYFAKVNGVLKTSVHYLNGGFEGVSYKEVCNNSSHVEAVKIIYDSKILSEAEIFDLFLGIINPYSYNKQGNDKGVQYRVGIYCKDPALRHTFNLLNNEFKAKERKDNYIEILDVFDDTLAEEYHQDYLSKNPFGYCHINLNSLPKKYQKDDEK</sequence>
<dbReference type="GO" id="GO:0005737">
    <property type="term" value="C:cytoplasm"/>
    <property type="evidence" value="ECO:0007669"/>
    <property type="project" value="TreeGrafter"/>
</dbReference>
<evidence type="ECO:0000256" key="2">
    <source>
        <dbReference type="ARBA" id="ARBA00047806"/>
    </source>
</evidence>
<dbReference type="Proteomes" id="UP000290985">
    <property type="component" value="Chromosome"/>
</dbReference>
<comment type="similarity">
    <text evidence="4">Belongs to the MsrA Met sulfoxide reductase family.</text>
</comment>
<accession>A0A449B0S1</accession>
<evidence type="ECO:0000259" key="5">
    <source>
        <dbReference type="Pfam" id="PF01625"/>
    </source>
</evidence>
<dbReference type="PANTHER" id="PTHR42799">
    <property type="entry name" value="MITOCHONDRIAL PEPTIDE METHIONINE SULFOXIDE REDUCTASE"/>
    <property type="match status" value="1"/>
</dbReference>
<comment type="catalytic activity">
    <reaction evidence="2 4">
        <text>L-methionyl-[protein] + [thioredoxin]-disulfide + H2O = L-methionyl-(S)-S-oxide-[protein] + [thioredoxin]-dithiol</text>
        <dbReference type="Rhea" id="RHEA:14217"/>
        <dbReference type="Rhea" id="RHEA-COMP:10698"/>
        <dbReference type="Rhea" id="RHEA-COMP:10700"/>
        <dbReference type="Rhea" id="RHEA-COMP:12313"/>
        <dbReference type="Rhea" id="RHEA-COMP:12315"/>
        <dbReference type="ChEBI" id="CHEBI:15377"/>
        <dbReference type="ChEBI" id="CHEBI:16044"/>
        <dbReference type="ChEBI" id="CHEBI:29950"/>
        <dbReference type="ChEBI" id="CHEBI:44120"/>
        <dbReference type="ChEBI" id="CHEBI:50058"/>
        <dbReference type="EC" id="1.8.4.11"/>
    </reaction>
</comment>
<protein>
    <recommendedName>
        <fullName evidence="4">Peptide methionine sulfoxide reductase MsrA</fullName>
        <shortName evidence="4">Protein-methionine-S-oxide reductase</shortName>
        <ecNumber evidence="4">1.8.4.11</ecNumber>
    </recommendedName>
    <alternativeName>
        <fullName evidence="4">Peptide-methionine (S)-S-oxide reductase</fullName>
        <shortName evidence="4">Peptide Met(O) reductase</shortName>
    </alternativeName>
</protein>
<dbReference type="EC" id="1.8.4.11" evidence="4"/>
<reference evidence="6 7" key="1">
    <citation type="submission" date="2019-01" db="EMBL/GenBank/DDBJ databases">
        <authorList>
            <consortium name="Pathogen Informatics"/>
        </authorList>
    </citation>
    <scope>NUCLEOTIDE SEQUENCE [LARGE SCALE GENOMIC DNA]</scope>
    <source>
        <strain evidence="6 7">NCTC10181</strain>
    </source>
</reference>
<name>A0A449B0S1_9BACT</name>
<dbReference type="HAMAP" id="MF_01401">
    <property type="entry name" value="MsrA"/>
    <property type="match status" value="1"/>
</dbReference>
<gene>
    <name evidence="4 6" type="primary">msrA</name>
    <name evidence="6" type="ORF">NCTC10181_00027</name>
</gene>
<dbReference type="InterPro" id="IPR002569">
    <property type="entry name" value="Met_Sox_Rdtase_MsrA_dom"/>
</dbReference>
<dbReference type="PANTHER" id="PTHR42799:SF2">
    <property type="entry name" value="MITOCHONDRIAL PEPTIDE METHIONINE SULFOXIDE REDUCTASE"/>
    <property type="match status" value="1"/>
</dbReference>
<dbReference type="KEGG" id="mcit:NCTC10181_00027"/>
<evidence type="ECO:0000256" key="1">
    <source>
        <dbReference type="ARBA" id="ARBA00023002"/>
    </source>
</evidence>
<dbReference type="InterPro" id="IPR036509">
    <property type="entry name" value="Met_Sox_Rdtase_MsrA_sf"/>
</dbReference>
<evidence type="ECO:0000313" key="6">
    <source>
        <dbReference type="EMBL" id="VEU74197.1"/>
    </source>
</evidence>
<dbReference type="Gene3D" id="3.30.1060.10">
    <property type="entry name" value="Peptide methionine sulphoxide reductase MsrA"/>
    <property type="match status" value="1"/>
</dbReference>
<feature type="active site" evidence="4">
    <location>
        <position position="11"/>
    </location>
</feature>